<comment type="caution">
    <text evidence="1">The sequence shown here is derived from an EMBL/GenBank/DDBJ whole genome shotgun (WGS) entry which is preliminary data.</text>
</comment>
<reference evidence="1 2" key="1">
    <citation type="submission" date="2024-01" db="EMBL/GenBank/DDBJ databases">
        <title>A telomere-to-telomere, gap-free genome of sweet tea (Lithocarpus litseifolius).</title>
        <authorList>
            <person name="Zhou J."/>
        </authorList>
    </citation>
    <scope>NUCLEOTIDE SEQUENCE [LARGE SCALE GENOMIC DNA]</scope>
    <source>
        <strain evidence="1">Zhou-2022a</strain>
        <tissue evidence="1">Leaf</tissue>
    </source>
</reference>
<proteinExistence type="predicted"/>
<protein>
    <submittedName>
        <fullName evidence="1">Uncharacterized protein</fullName>
    </submittedName>
</protein>
<dbReference type="Proteomes" id="UP001459277">
    <property type="component" value="Unassembled WGS sequence"/>
</dbReference>
<sequence>MSKMMEISVKPNLSDFYPGLARFDLQGMKRQMDGLARRFDRIFDAIIHQRLKIDDEGGSKDKVSKDFLEFLLKLKDEGDSKTPLRRGGMGNEEGG</sequence>
<organism evidence="1 2">
    <name type="scientific">Lithocarpus litseifolius</name>
    <dbReference type="NCBI Taxonomy" id="425828"/>
    <lineage>
        <taxon>Eukaryota</taxon>
        <taxon>Viridiplantae</taxon>
        <taxon>Streptophyta</taxon>
        <taxon>Embryophyta</taxon>
        <taxon>Tracheophyta</taxon>
        <taxon>Spermatophyta</taxon>
        <taxon>Magnoliopsida</taxon>
        <taxon>eudicotyledons</taxon>
        <taxon>Gunneridae</taxon>
        <taxon>Pentapetalae</taxon>
        <taxon>rosids</taxon>
        <taxon>fabids</taxon>
        <taxon>Fagales</taxon>
        <taxon>Fagaceae</taxon>
        <taxon>Lithocarpus</taxon>
    </lineage>
</organism>
<dbReference type="SUPFAM" id="SSF48264">
    <property type="entry name" value="Cytochrome P450"/>
    <property type="match status" value="1"/>
</dbReference>
<dbReference type="EMBL" id="JAZDWU010000011">
    <property type="protein sequence ID" value="KAK9987234.1"/>
    <property type="molecule type" value="Genomic_DNA"/>
</dbReference>
<dbReference type="InterPro" id="IPR036396">
    <property type="entry name" value="Cyt_P450_sf"/>
</dbReference>
<dbReference type="PANTHER" id="PTHR47951:SF3">
    <property type="entry name" value="CYTOCHROME P450, FAMILY 706, SUBFAMILY A, POLYPEPTIDE 4"/>
    <property type="match status" value="1"/>
</dbReference>
<dbReference type="GO" id="GO:0016705">
    <property type="term" value="F:oxidoreductase activity, acting on paired donors, with incorporation or reduction of molecular oxygen"/>
    <property type="evidence" value="ECO:0007669"/>
    <property type="project" value="InterPro"/>
</dbReference>
<dbReference type="GO" id="GO:0020037">
    <property type="term" value="F:heme binding"/>
    <property type="evidence" value="ECO:0007669"/>
    <property type="project" value="InterPro"/>
</dbReference>
<dbReference type="AlphaFoldDB" id="A0AAW2BMJ7"/>
<accession>A0AAW2BMJ7</accession>
<dbReference type="PANTHER" id="PTHR47951">
    <property type="entry name" value="OS08G0547900 PROTEIN"/>
    <property type="match status" value="1"/>
</dbReference>
<keyword evidence="2" id="KW-1185">Reference proteome</keyword>
<name>A0AAW2BMJ7_9ROSI</name>
<gene>
    <name evidence="1" type="ORF">SO802_032185</name>
</gene>
<dbReference type="GO" id="GO:0005506">
    <property type="term" value="F:iron ion binding"/>
    <property type="evidence" value="ECO:0007669"/>
    <property type="project" value="InterPro"/>
</dbReference>
<evidence type="ECO:0000313" key="2">
    <source>
        <dbReference type="Proteomes" id="UP001459277"/>
    </source>
</evidence>
<evidence type="ECO:0000313" key="1">
    <source>
        <dbReference type="EMBL" id="KAK9987234.1"/>
    </source>
</evidence>
<dbReference type="GO" id="GO:0004497">
    <property type="term" value="F:monooxygenase activity"/>
    <property type="evidence" value="ECO:0007669"/>
    <property type="project" value="InterPro"/>
</dbReference>
<dbReference type="Gene3D" id="1.10.630.10">
    <property type="entry name" value="Cytochrome P450"/>
    <property type="match status" value="1"/>
</dbReference>